<evidence type="ECO:0000313" key="2">
    <source>
        <dbReference type="EMBL" id="ORY89133.1"/>
    </source>
</evidence>
<dbReference type="AlphaFoldDB" id="A0A1Y2G0F4"/>
<dbReference type="EMBL" id="MCGR01000007">
    <property type="protein sequence ID" value="ORY89133.1"/>
    <property type="molecule type" value="Genomic_DNA"/>
</dbReference>
<sequence>MLSSSIALLGSVALAAALPSPIDISPAVEIALLQQPTSSVRWECSVRCWVRAPDLTANLLGYGDARLLANGSACSDIDQWSVGLRLKERSIVRLAAEGVELPVKPEWNHTAHAAWQPRDDYNDIFRVGYSRFDEDKSPYDIEREAYERALRNKTLWEVHGAERLVFDSLVVLATAEEDSSIPLEAVKSFGIAVPNVNLPPTSRNGDFHWFPDRTRFAGSETQFDYYFSLRLRNGSSVEFPAGHAAFIPASEPLSLDVPKENVTIILERPTNDRSGWGIPSRGNCTADNSTTFSVEVEVPSGDHVFESGKELFLPTTIRRTKGTAQVPDYIYFRPSTAGAETWCSTFGHSEAERNEIAFGDPSFRRSHFEFGDGVMKLQMAEPVMTMQQEQEEADKEEGFATQTSCWSDGPGIRQAGGVELDHSVEVQTVLVNFTIPTGMMPTFKTTFKDYFTHLQVALITKQVCGDSAEAKLPFEVDEVHEDDLWLEYRRRSHSLLRKTEKLSLSHFGNLSITITSPLRSNGAPPVHYTHPTALSPLLLPTIPTAHHDDFPVLLNQEIRKEDGDQLKQRRYGWDDLRGMEPLLEDGRWQSVGQVWARKVQREKDLLKLKEEQEKASFVAQV</sequence>
<reference evidence="2 3" key="1">
    <citation type="submission" date="2016-07" db="EMBL/GenBank/DDBJ databases">
        <title>Pervasive Adenine N6-methylation of Active Genes in Fungi.</title>
        <authorList>
            <consortium name="DOE Joint Genome Institute"/>
            <person name="Mondo S.J."/>
            <person name="Dannebaum R.O."/>
            <person name="Kuo R.C."/>
            <person name="Labutti K."/>
            <person name="Haridas S."/>
            <person name="Kuo A."/>
            <person name="Salamov A."/>
            <person name="Ahrendt S.R."/>
            <person name="Lipzen A."/>
            <person name="Sullivan W."/>
            <person name="Andreopoulos W.B."/>
            <person name="Clum A."/>
            <person name="Lindquist E."/>
            <person name="Daum C."/>
            <person name="Ramamoorthy G.K."/>
            <person name="Gryganskyi A."/>
            <person name="Culley D."/>
            <person name="Magnuson J.K."/>
            <person name="James T.Y."/>
            <person name="O'Malley M.A."/>
            <person name="Stajich J.E."/>
            <person name="Spatafora J.W."/>
            <person name="Visel A."/>
            <person name="Grigoriev I.V."/>
        </authorList>
    </citation>
    <scope>NUCLEOTIDE SEQUENCE [LARGE SCALE GENOMIC DNA]</scope>
    <source>
        <strain evidence="2 3">62-1032</strain>
    </source>
</reference>
<evidence type="ECO:0000256" key="1">
    <source>
        <dbReference type="SAM" id="SignalP"/>
    </source>
</evidence>
<dbReference type="Proteomes" id="UP000193467">
    <property type="component" value="Unassembled WGS sequence"/>
</dbReference>
<evidence type="ECO:0008006" key="4">
    <source>
        <dbReference type="Google" id="ProtNLM"/>
    </source>
</evidence>
<feature type="chain" id="PRO_5013186464" description="Arrestin-like N-terminal domain-containing protein" evidence="1">
    <location>
        <begin position="18"/>
        <end position="621"/>
    </location>
</feature>
<keyword evidence="1" id="KW-0732">Signal</keyword>
<name>A0A1Y2G0F4_9BASI</name>
<keyword evidence="3" id="KW-1185">Reference proteome</keyword>
<evidence type="ECO:0000313" key="3">
    <source>
        <dbReference type="Proteomes" id="UP000193467"/>
    </source>
</evidence>
<accession>A0A1Y2G0F4</accession>
<protein>
    <recommendedName>
        <fullName evidence="4">Arrestin-like N-terminal domain-containing protein</fullName>
    </recommendedName>
</protein>
<organism evidence="2 3">
    <name type="scientific">Leucosporidium creatinivorum</name>
    <dbReference type="NCBI Taxonomy" id="106004"/>
    <lineage>
        <taxon>Eukaryota</taxon>
        <taxon>Fungi</taxon>
        <taxon>Dikarya</taxon>
        <taxon>Basidiomycota</taxon>
        <taxon>Pucciniomycotina</taxon>
        <taxon>Microbotryomycetes</taxon>
        <taxon>Leucosporidiales</taxon>
        <taxon>Leucosporidium</taxon>
    </lineage>
</organism>
<feature type="signal peptide" evidence="1">
    <location>
        <begin position="1"/>
        <end position="17"/>
    </location>
</feature>
<dbReference type="OrthoDB" id="2590241at2759"/>
<gene>
    <name evidence="2" type="ORF">BCR35DRAFT_350623</name>
</gene>
<proteinExistence type="predicted"/>
<dbReference type="InParanoid" id="A0A1Y2G0F4"/>
<comment type="caution">
    <text evidence="2">The sequence shown here is derived from an EMBL/GenBank/DDBJ whole genome shotgun (WGS) entry which is preliminary data.</text>
</comment>